<evidence type="ECO:0000256" key="3">
    <source>
        <dbReference type="ARBA" id="ARBA00022692"/>
    </source>
</evidence>
<evidence type="ECO:0000256" key="6">
    <source>
        <dbReference type="SAM" id="MobiDB-lite"/>
    </source>
</evidence>
<evidence type="ECO:0000256" key="5">
    <source>
        <dbReference type="ARBA" id="ARBA00023136"/>
    </source>
</evidence>
<keyword evidence="3 7" id="KW-0812">Transmembrane</keyword>
<evidence type="ECO:0000313" key="9">
    <source>
        <dbReference type="Proteomes" id="UP001198862"/>
    </source>
</evidence>
<dbReference type="CDD" id="cd16429">
    <property type="entry name" value="VirB10"/>
    <property type="match status" value="1"/>
</dbReference>
<evidence type="ECO:0000313" key="8">
    <source>
        <dbReference type="EMBL" id="MCC8430575.1"/>
    </source>
</evidence>
<dbReference type="InterPro" id="IPR042217">
    <property type="entry name" value="T4SS_VirB10/TrbI"/>
</dbReference>
<dbReference type="Proteomes" id="UP001198862">
    <property type="component" value="Unassembled WGS sequence"/>
</dbReference>
<feature type="compositionally biased region" description="Basic and acidic residues" evidence="6">
    <location>
        <begin position="122"/>
        <end position="134"/>
    </location>
</feature>
<evidence type="ECO:0000256" key="1">
    <source>
        <dbReference type="ARBA" id="ARBA00004167"/>
    </source>
</evidence>
<protein>
    <submittedName>
        <fullName evidence="8">Conjugal transfer protein TraI</fullName>
    </submittedName>
</protein>
<proteinExistence type="inferred from homology"/>
<keyword evidence="5 7" id="KW-0472">Membrane</keyword>
<evidence type="ECO:0000256" key="7">
    <source>
        <dbReference type="SAM" id="Phobius"/>
    </source>
</evidence>
<feature type="transmembrane region" description="Helical" evidence="7">
    <location>
        <begin position="33"/>
        <end position="53"/>
    </location>
</feature>
<evidence type="ECO:0000256" key="4">
    <source>
        <dbReference type="ARBA" id="ARBA00022989"/>
    </source>
</evidence>
<comment type="caution">
    <text evidence="8">The sequence shown here is derived from an EMBL/GenBank/DDBJ whole genome shotgun (WGS) entry which is preliminary data.</text>
</comment>
<reference evidence="8 9" key="1">
    <citation type="submission" date="2021-11" db="EMBL/GenBank/DDBJ databases">
        <authorList>
            <person name="Lee D.-H."/>
            <person name="Kim S.-B."/>
        </authorList>
    </citation>
    <scope>NUCLEOTIDE SEQUENCE [LARGE SCALE GENOMIC DNA]</scope>
    <source>
        <strain evidence="8 9">KCTC 52223</strain>
    </source>
</reference>
<dbReference type="EMBL" id="JAJISD010000007">
    <property type="protein sequence ID" value="MCC8430575.1"/>
    <property type="molecule type" value="Genomic_DNA"/>
</dbReference>
<gene>
    <name evidence="8" type="ORF">LJ725_16495</name>
</gene>
<comment type="similarity">
    <text evidence="2">Belongs to the TrbI/VirB10 family.</text>
</comment>
<comment type="subcellular location">
    <subcellularLocation>
        <location evidence="1">Membrane</location>
        <topology evidence="1">Single-pass membrane protein</topology>
    </subcellularLocation>
</comment>
<feature type="region of interest" description="Disordered" evidence="6">
    <location>
        <begin position="94"/>
        <end position="179"/>
    </location>
</feature>
<dbReference type="InterPro" id="IPR005498">
    <property type="entry name" value="T4SS_VirB10/TraB/TrbI"/>
</dbReference>
<sequence>MTDPHLNSSNSTVTQPFRLRSEGPRVTRLSRTVLIGGTAVGLILVCGAVLWALQGDRLRGVAPQELYTTDRSRVADGLAALPRDYTGILRDVPPLGPPLPGDLGRPILAAQGQPAPLSPDPEQQRRAQEAEAARVSRLFAPGNRQTQPGAASIPASQPSLSAATSSTDEAAIQNGQDRKLAFMNAPVDRKTTSADRLARPASPFVLQAGAVIPAALITGLRSDLPGQITAQVTENVYDTPTGGALLIPQGARLIGVYDSQVSFGQSRLLLVWTRLLLPNGYSIVLERQPGADASGQAGLEDGVDHHRGSLFKAALLSTILAVGTELGSDQNDSDIVRALRRGAGDTLNQAGQQVVRRNLNIQPTLTIRPGHPVRVIVTRDLVLQPYRG</sequence>
<dbReference type="RefSeq" id="WP_230551737.1">
    <property type="nucleotide sequence ID" value="NZ_JAJISD010000007.1"/>
</dbReference>
<feature type="compositionally biased region" description="Polar residues" evidence="6">
    <location>
        <begin position="143"/>
        <end position="168"/>
    </location>
</feature>
<dbReference type="Pfam" id="PF03743">
    <property type="entry name" value="TrbI"/>
    <property type="match status" value="1"/>
</dbReference>
<name>A0ABS8KX07_9HYPH</name>
<keyword evidence="4 7" id="KW-1133">Transmembrane helix</keyword>
<dbReference type="Gene3D" id="2.40.128.260">
    <property type="entry name" value="Type IV secretion system, VirB10/TraB/TrbI"/>
    <property type="match status" value="1"/>
</dbReference>
<keyword evidence="9" id="KW-1185">Reference proteome</keyword>
<accession>A0ABS8KX07</accession>
<evidence type="ECO:0000256" key="2">
    <source>
        <dbReference type="ARBA" id="ARBA00010265"/>
    </source>
</evidence>
<organism evidence="8 9">
    <name type="scientific">Reyranella aquatilis</name>
    <dbReference type="NCBI Taxonomy" id="2035356"/>
    <lineage>
        <taxon>Bacteria</taxon>
        <taxon>Pseudomonadati</taxon>
        <taxon>Pseudomonadota</taxon>
        <taxon>Alphaproteobacteria</taxon>
        <taxon>Hyphomicrobiales</taxon>
        <taxon>Reyranellaceae</taxon>
        <taxon>Reyranella</taxon>
    </lineage>
</organism>